<evidence type="ECO:0000256" key="1">
    <source>
        <dbReference type="SAM" id="Phobius"/>
    </source>
</evidence>
<reference evidence="3" key="1">
    <citation type="submission" date="2018-11" db="EMBL/GenBank/DDBJ databases">
        <title>Proposal to divide the Flavobacteriaceae and reorganize its genera based on Amino Acid Identity values calculated from whole genome sequences.</title>
        <authorList>
            <person name="Nicholson A.C."/>
            <person name="Gulvik C.A."/>
            <person name="Whitney A.M."/>
            <person name="Humrighouse B.W."/>
            <person name="Bell M."/>
            <person name="Holmens B."/>
            <person name="Steigerwalt A."/>
            <person name="Villarma A."/>
            <person name="Sheth M."/>
            <person name="Batra D."/>
            <person name="Pryor J."/>
            <person name="Bernardet J.-F."/>
            <person name="Hugo C."/>
            <person name="Kampfer P."/>
            <person name="Newman J."/>
            <person name="Mcquiston J.R."/>
        </authorList>
    </citation>
    <scope>NUCLEOTIDE SEQUENCE [LARGE SCALE GENOMIC DNA]</scope>
    <source>
        <strain evidence="3">H3056</strain>
    </source>
</reference>
<evidence type="ECO:0000313" key="3">
    <source>
        <dbReference type="Proteomes" id="UP000270224"/>
    </source>
</evidence>
<feature type="transmembrane region" description="Helical" evidence="1">
    <location>
        <begin position="66"/>
        <end position="88"/>
    </location>
</feature>
<name>A0A3N0WZI7_9FLAO</name>
<accession>A0A3N0WZI7</accession>
<protein>
    <submittedName>
        <fullName evidence="2">Uncharacterized protein</fullName>
    </submittedName>
</protein>
<keyword evidence="1" id="KW-1133">Transmembrane helix</keyword>
<keyword evidence="1" id="KW-0472">Membrane</keyword>
<dbReference type="AlphaFoldDB" id="A0A3N0WZI7"/>
<evidence type="ECO:0000313" key="2">
    <source>
        <dbReference type="EMBL" id="ROI10518.1"/>
    </source>
</evidence>
<organism evidence="2 3">
    <name type="scientific">Kaistella daneshvariae</name>
    <dbReference type="NCBI Taxonomy" id="2487074"/>
    <lineage>
        <taxon>Bacteria</taxon>
        <taxon>Pseudomonadati</taxon>
        <taxon>Bacteroidota</taxon>
        <taxon>Flavobacteriia</taxon>
        <taxon>Flavobacteriales</taxon>
        <taxon>Weeksellaceae</taxon>
        <taxon>Chryseobacterium group</taxon>
        <taxon>Kaistella</taxon>
    </lineage>
</organism>
<proteinExistence type="predicted"/>
<dbReference type="Proteomes" id="UP000270224">
    <property type="component" value="Unassembled WGS sequence"/>
</dbReference>
<comment type="caution">
    <text evidence="2">The sequence shown here is derived from an EMBL/GenBank/DDBJ whole genome shotgun (WGS) entry which is preliminary data.</text>
</comment>
<gene>
    <name evidence="2" type="ORF">EGI11_01040</name>
</gene>
<dbReference type="EMBL" id="RJUG01000001">
    <property type="protein sequence ID" value="ROI10518.1"/>
    <property type="molecule type" value="Genomic_DNA"/>
</dbReference>
<sequence length="92" mass="10690">MLQISLFSNYAASIMGKFGQKFTPNKDLSLSYLKNTSLYKQKPCSVSSRVFVFEAFRKNSALKRSFFPIILMILNHDILLLNLILFFLKIYL</sequence>
<keyword evidence="1" id="KW-0812">Transmembrane</keyword>